<evidence type="ECO:0000313" key="3">
    <source>
        <dbReference type="Proteomes" id="UP001215280"/>
    </source>
</evidence>
<dbReference type="AlphaFoldDB" id="A0AAD7INY5"/>
<organism evidence="2 3">
    <name type="scientific">Mycena maculata</name>
    <dbReference type="NCBI Taxonomy" id="230809"/>
    <lineage>
        <taxon>Eukaryota</taxon>
        <taxon>Fungi</taxon>
        <taxon>Dikarya</taxon>
        <taxon>Basidiomycota</taxon>
        <taxon>Agaricomycotina</taxon>
        <taxon>Agaricomycetes</taxon>
        <taxon>Agaricomycetidae</taxon>
        <taxon>Agaricales</taxon>
        <taxon>Marasmiineae</taxon>
        <taxon>Mycenaceae</taxon>
        <taxon>Mycena</taxon>
    </lineage>
</organism>
<gene>
    <name evidence="2" type="ORF">DFH07DRAFT_942681</name>
</gene>
<feature type="compositionally biased region" description="Pro residues" evidence="1">
    <location>
        <begin position="830"/>
        <end position="840"/>
    </location>
</feature>
<evidence type="ECO:0000313" key="2">
    <source>
        <dbReference type="EMBL" id="KAJ7746506.1"/>
    </source>
</evidence>
<comment type="caution">
    <text evidence="2">The sequence shown here is derived from an EMBL/GenBank/DDBJ whole genome shotgun (WGS) entry which is preliminary data.</text>
</comment>
<keyword evidence="3" id="KW-1185">Reference proteome</keyword>
<feature type="region of interest" description="Disordered" evidence="1">
    <location>
        <begin position="807"/>
        <end position="844"/>
    </location>
</feature>
<name>A0AAD7INY5_9AGAR</name>
<feature type="compositionally biased region" description="Basic and acidic residues" evidence="1">
    <location>
        <begin position="812"/>
        <end position="821"/>
    </location>
</feature>
<dbReference type="EMBL" id="JARJLG010000098">
    <property type="protein sequence ID" value="KAJ7746506.1"/>
    <property type="molecule type" value="Genomic_DNA"/>
</dbReference>
<dbReference type="Proteomes" id="UP001215280">
    <property type="component" value="Unassembled WGS sequence"/>
</dbReference>
<evidence type="ECO:0000256" key="1">
    <source>
        <dbReference type="SAM" id="MobiDB-lite"/>
    </source>
</evidence>
<reference evidence="2" key="1">
    <citation type="submission" date="2023-03" db="EMBL/GenBank/DDBJ databases">
        <title>Massive genome expansion in bonnet fungi (Mycena s.s.) driven by repeated elements and novel gene families across ecological guilds.</title>
        <authorList>
            <consortium name="Lawrence Berkeley National Laboratory"/>
            <person name="Harder C.B."/>
            <person name="Miyauchi S."/>
            <person name="Viragh M."/>
            <person name="Kuo A."/>
            <person name="Thoen E."/>
            <person name="Andreopoulos B."/>
            <person name="Lu D."/>
            <person name="Skrede I."/>
            <person name="Drula E."/>
            <person name="Henrissat B."/>
            <person name="Morin E."/>
            <person name="Kohler A."/>
            <person name="Barry K."/>
            <person name="LaButti K."/>
            <person name="Morin E."/>
            <person name="Salamov A."/>
            <person name="Lipzen A."/>
            <person name="Mereny Z."/>
            <person name="Hegedus B."/>
            <person name="Baldrian P."/>
            <person name="Stursova M."/>
            <person name="Weitz H."/>
            <person name="Taylor A."/>
            <person name="Grigoriev I.V."/>
            <person name="Nagy L.G."/>
            <person name="Martin F."/>
            <person name="Kauserud H."/>
        </authorList>
    </citation>
    <scope>NUCLEOTIDE SEQUENCE</scope>
    <source>
        <strain evidence="2">CBHHK188m</strain>
    </source>
</reference>
<sequence length="865" mass="97182">MSTQGSITVDLNDLEDASLFLRSLVKSWLPDNRHLDVSYVNDVSNCTQLLQRSPTFYASLKTAGIENDFGPIRDSPLILRPNTRSTREFLQNHRPMMKKYVDGFSTVLSPWKPEMEDEDIRSHLAGLGLYASGTIPSLLLDRLGQFHDDLVFRNRVQSIFVRGKDTFLVNTSGSGKTRLTFEGLCQEWGFYFPAVDDGSGYCSLELDNILRHQIDTDSEFTHQLPPPDSESFSERLKVNQKIAAHHFNAALFARLLLFQMFAEIMHEAVPTPEHKIRWLLFQLQPRLGGSWDGIAHLTQLLLDDDDSYIRANIIETMGQIRDTFGGALHLFFVLDEAQAPATSFPLAFYTGGQLHPILPEIIRAWQAHTVDNFEVSMIISGIRIPKDMFVSPGNSSSRHRWTSDTGAFDESAQRRYIEHFLPPSIADSQTGDRLMSRAWNWLRGRHRFTSSFVTQLLMNGFLPADAVLDDYFKTLAHIPPADSDTDIYWIDSLVKVITLGNYSPLDFSILGKDRTTKETIRQVLFHYLMTNNHPKLLGAKSIELVSQGLGRFGDAEMNEVLVDEPLILSGAANLLLGCSEYDDNSSYHSALLRDPPKDKLLAKCVAYYLAHTFDETRRLCDIFTFPGSCPKWARQNASLVAIHSTDAGMTVSSPETFPTLATITDSMADTISWLQHQEPTPFCIPSNKSSPDLIFVLKMADGTFVWVFLRAAVSADKLLKESDVKDILLKLQDDNLFCDEVCDLRLLGPFGVLRVVASFPAHPQIGRLPLKTTRHAASLNMRLFKRVNESIRAVDMVNNMASAVAGLPPSKRKADVDENDRRKKRRIAPPSTPAPRPPGPVHELQYFSEQVPVSSINITPVDERG</sequence>
<accession>A0AAD7INY5</accession>
<protein>
    <submittedName>
        <fullName evidence="2">Uncharacterized protein</fullName>
    </submittedName>
</protein>
<proteinExistence type="predicted"/>